<dbReference type="GO" id="GO:0004843">
    <property type="term" value="F:cysteine-type deubiquitinase activity"/>
    <property type="evidence" value="ECO:0007669"/>
    <property type="project" value="InterPro"/>
</dbReference>
<feature type="compositionally biased region" description="Polar residues" evidence="1">
    <location>
        <begin position="140"/>
        <end position="154"/>
    </location>
</feature>
<evidence type="ECO:0000313" key="4">
    <source>
        <dbReference type="Proteomes" id="UP000490939"/>
    </source>
</evidence>
<feature type="region of interest" description="Disordered" evidence="1">
    <location>
        <begin position="680"/>
        <end position="707"/>
    </location>
</feature>
<feature type="compositionally biased region" description="Basic and acidic residues" evidence="1">
    <location>
        <begin position="847"/>
        <end position="861"/>
    </location>
</feature>
<feature type="region of interest" description="Disordered" evidence="1">
    <location>
        <begin position="720"/>
        <end position="925"/>
    </location>
</feature>
<keyword evidence="4" id="KW-1185">Reference proteome</keyword>
<feature type="compositionally biased region" description="Polar residues" evidence="1">
    <location>
        <begin position="118"/>
        <end position="130"/>
    </location>
</feature>
<feature type="compositionally biased region" description="Low complexity" evidence="1">
    <location>
        <begin position="803"/>
        <end position="834"/>
    </location>
</feature>
<feature type="compositionally biased region" description="Polar residues" evidence="1">
    <location>
        <begin position="208"/>
        <end position="229"/>
    </location>
</feature>
<feature type="compositionally biased region" description="Polar residues" evidence="1">
    <location>
        <begin position="871"/>
        <end position="884"/>
    </location>
</feature>
<dbReference type="GO" id="GO:1990380">
    <property type="term" value="F:K48-linked deubiquitinase activity"/>
    <property type="evidence" value="ECO:0007669"/>
    <property type="project" value="InterPro"/>
</dbReference>
<dbReference type="Pfam" id="PF04424">
    <property type="entry name" value="MINDY_DUB"/>
    <property type="match status" value="1"/>
</dbReference>
<feature type="domain" description="MINDY deubiquitinase" evidence="2">
    <location>
        <begin position="388"/>
        <end position="681"/>
    </location>
</feature>
<dbReference type="Proteomes" id="UP000490939">
    <property type="component" value="Unassembled WGS sequence"/>
</dbReference>
<feature type="compositionally biased region" description="Pro residues" evidence="1">
    <location>
        <begin position="352"/>
        <end position="361"/>
    </location>
</feature>
<feature type="compositionally biased region" description="Polar residues" evidence="1">
    <location>
        <begin position="377"/>
        <end position="386"/>
    </location>
</feature>
<organism evidence="3 4">
    <name type="scientific">Venturia inaequalis</name>
    <name type="common">Apple scab fungus</name>
    <dbReference type="NCBI Taxonomy" id="5025"/>
    <lineage>
        <taxon>Eukaryota</taxon>
        <taxon>Fungi</taxon>
        <taxon>Dikarya</taxon>
        <taxon>Ascomycota</taxon>
        <taxon>Pezizomycotina</taxon>
        <taxon>Dothideomycetes</taxon>
        <taxon>Pleosporomycetidae</taxon>
        <taxon>Venturiales</taxon>
        <taxon>Venturiaceae</taxon>
        <taxon>Venturia</taxon>
    </lineage>
</organism>
<feature type="compositionally biased region" description="Basic and acidic residues" evidence="1">
    <location>
        <begin position="756"/>
        <end position="769"/>
    </location>
</feature>
<accession>A0A8H3VR20</accession>
<feature type="region of interest" description="Disordered" evidence="1">
    <location>
        <begin position="1"/>
        <end position="232"/>
    </location>
</feature>
<dbReference type="AlphaFoldDB" id="A0A8H3VR20"/>
<comment type="caution">
    <text evidence="3">The sequence shown here is derived from an EMBL/GenBank/DDBJ whole genome shotgun (WGS) entry which is preliminary data.</text>
</comment>
<feature type="compositionally biased region" description="Acidic residues" evidence="1">
    <location>
        <begin position="47"/>
        <end position="65"/>
    </location>
</feature>
<proteinExistence type="predicted"/>
<feature type="compositionally biased region" description="Basic and acidic residues" evidence="1">
    <location>
        <begin position="292"/>
        <end position="327"/>
    </location>
</feature>
<feature type="compositionally biased region" description="Low complexity" evidence="1">
    <location>
        <begin position="10"/>
        <end position="33"/>
    </location>
</feature>
<evidence type="ECO:0000256" key="1">
    <source>
        <dbReference type="SAM" id="MobiDB-lite"/>
    </source>
</evidence>
<dbReference type="GO" id="GO:0071108">
    <property type="term" value="P:protein K48-linked deubiquitination"/>
    <property type="evidence" value="ECO:0007669"/>
    <property type="project" value="TreeGrafter"/>
</dbReference>
<dbReference type="EMBL" id="WNWR01000042">
    <property type="protein sequence ID" value="KAE9992956.1"/>
    <property type="molecule type" value="Genomic_DNA"/>
</dbReference>
<feature type="compositionally biased region" description="Polar residues" evidence="1">
    <location>
        <begin position="337"/>
        <end position="348"/>
    </location>
</feature>
<dbReference type="InterPro" id="IPR007518">
    <property type="entry name" value="MINDY"/>
</dbReference>
<protein>
    <recommendedName>
        <fullName evidence="2">MINDY deubiquitinase domain-containing protein</fullName>
    </recommendedName>
</protein>
<dbReference type="GO" id="GO:0005829">
    <property type="term" value="C:cytosol"/>
    <property type="evidence" value="ECO:0007669"/>
    <property type="project" value="TreeGrafter"/>
</dbReference>
<feature type="compositionally biased region" description="Polar residues" evidence="1">
    <location>
        <begin position="250"/>
        <end position="267"/>
    </location>
</feature>
<dbReference type="PANTHER" id="PTHR18063:SF6">
    <property type="entry name" value="UBIQUITIN CARBOXYL-TERMINAL HYDROLASE"/>
    <property type="match status" value="1"/>
</dbReference>
<dbReference type="InterPro" id="IPR033979">
    <property type="entry name" value="MINDY_domain"/>
</dbReference>
<feature type="compositionally biased region" description="Basic and acidic residues" evidence="1">
    <location>
        <begin position="781"/>
        <end position="796"/>
    </location>
</feature>
<feature type="compositionally biased region" description="Polar residues" evidence="1">
    <location>
        <begin position="281"/>
        <end position="291"/>
    </location>
</feature>
<feature type="compositionally biased region" description="Basic and acidic residues" evidence="1">
    <location>
        <begin position="89"/>
        <end position="98"/>
    </location>
</feature>
<reference evidence="3 4" key="1">
    <citation type="submission" date="2019-07" db="EMBL/GenBank/DDBJ databases">
        <title>Venturia inaequalis Genome Resource.</title>
        <authorList>
            <person name="Lichtner F.J."/>
        </authorList>
    </citation>
    <scope>NUCLEOTIDE SEQUENCE [LARGE SCALE GENOMIC DNA]</scope>
    <source>
        <strain evidence="3 4">DMI_063113</strain>
    </source>
</reference>
<name>A0A8H3VR20_VENIN</name>
<feature type="compositionally biased region" description="Polar residues" evidence="1">
    <location>
        <begin position="730"/>
        <end position="753"/>
    </location>
</feature>
<gene>
    <name evidence="3" type="ORF">EG327_007091</name>
</gene>
<evidence type="ECO:0000259" key="2">
    <source>
        <dbReference type="Pfam" id="PF04424"/>
    </source>
</evidence>
<sequence length="925" mass="101323">MVTRKPLPGPTTSDLPPYPSSPTTTTNPTSTPPKVELPQLPNARVESEDEDDDWDKEDSDSEWELEGGNTKPTDKPSGTMALPAPSSRQTEKRSDLPESLRVGPPGGAPAKSKESLVSDMSNTSGNNNPWRTDASRSPPKVQQQPSYLRPQTTGEALFGPESGSSHWSGTPPLPTSHLQDSPPTELPTHHVTTGGFSKLTLGEDIVSSPFSTQPPLIPVESTSPFSSQPPLIPVVAENGKQAIHPDRENSVASTTWDPQTDLSSLDAFSSRAHGLPDNALIGSQRTWQEQQAFEKSERERREREAGIAFERAQKAEEERRAEEEWHAGEQAAAAGFPQTSSTGLTQPASPEGLPPTKPPRPLVDTSVAQDEQRRVDSPNTAMKKQRNQTYQIKKVRWFDANAGKVRVTPVLVQNANGPCPLLALVNALTLSTPMDIETGLVETLRTREQVSLGLLLDAVFEELMSGRRGEGAHDLPDVSDLYSFLITLHTGMNVNPRFTFNPDRSSMTMNAALQSESQPGGFEDTREMKLYSTFSIPPMHGWLPTRDEPAYAAFDRSAKTYEETQNIQFYEEELEAKLSSTGLNSEEQHLFEDLATIKHFMSEWPTQLTEYGLNVLLEHIEPGQFAILFRNDHFSTVYKEPRSQQLLILVTDAGYSSHEEIVWESLVDISGSGTVHYSGDFRPVSHTSPSEAGPAGPRGSSLSGQPVQSMLDVDQGWTTVQGKGKARGNQGASPNQQSGIVGSSSSTAQNDAPLSSEERTRAEQEDHDLALALQLQDEEEERHRAEQAGRRREQDLRGQVMDPQQRPLPAAPQQPIRPTIPPRRNNVPTTNRPTNPDEESPPTYEQASKDRRFVPPRDHPASPHAPVSPALQQRQSSAYMQNSTSLLPGRRQPGPLGGGLGRGQSRPSGINQAGMGIAQEKCTIM</sequence>
<dbReference type="GO" id="GO:0016807">
    <property type="term" value="F:cysteine-type carboxypeptidase activity"/>
    <property type="evidence" value="ECO:0007669"/>
    <property type="project" value="TreeGrafter"/>
</dbReference>
<feature type="compositionally biased region" description="Low complexity" evidence="1">
    <location>
        <begin position="885"/>
        <end position="894"/>
    </location>
</feature>
<evidence type="ECO:0000313" key="3">
    <source>
        <dbReference type="EMBL" id="KAE9992956.1"/>
    </source>
</evidence>
<dbReference type="PANTHER" id="PTHR18063">
    <property type="entry name" value="NF-E2 INDUCIBLE PROTEIN"/>
    <property type="match status" value="1"/>
</dbReference>
<dbReference type="GO" id="GO:0071944">
    <property type="term" value="C:cell periphery"/>
    <property type="evidence" value="ECO:0007669"/>
    <property type="project" value="TreeGrafter"/>
</dbReference>
<feature type="region of interest" description="Disordered" evidence="1">
    <location>
        <begin position="245"/>
        <end position="386"/>
    </location>
</feature>